<dbReference type="PANTHER" id="PTHR35871:SF1">
    <property type="entry name" value="CXC1-LIKE CYSTEINE CLUSTER ASSOCIATED WITH KDZ TRANSPOSASES DOMAIN-CONTAINING PROTEIN"/>
    <property type="match status" value="1"/>
</dbReference>
<evidence type="ECO:0000313" key="3">
    <source>
        <dbReference type="Proteomes" id="UP000230002"/>
    </source>
</evidence>
<dbReference type="EMBL" id="AYKW01000008">
    <property type="protein sequence ID" value="PIL33025.1"/>
    <property type="molecule type" value="Genomic_DNA"/>
</dbReference>
<sequence>MSTGRKRGLSRTLADMGDAVRRKVTGFFGMHGNHGDRAGQALDKENQPVGGSNLAFPRTPDGSQDGGTPRRSLASLVLQHADSTFAEIATPTWAERGASPGPLHAFSNPLLQSLPPGICSGSAPTGSLTALPGSGNFCPSQAVPHHSQARVRQNEEPTNGHQPPPTREVARHALDDLKALLRRRNNTGKRRVEYKGGDVLRERIERMKHFLALYLLGFEWQEASAVAEEAKHHREHKAVMVRRWTRAFIADRHNLPVSLAGTTNVSLLDDEALELAVVLHLQGIGKNVRALDIVDFLSELDVQARFSLSDTVSLSTAQVWMHKLGYRWKRVSNGQYVDGHEREDVVAYRQDVYIPAIQALRPHLRQYTPDGEEYTPPGDHTAPEPGEENSPARILWQDESVFFANDRRELRWGHEDEKATPRAKGNGASLMISDFFTAEDGWLCSEDGSESARVLFKPGANRDGYFDSKAVVDQFQKAGGIAKKRWPGEKLVMVVDNAPTHQKRADNAPSARKMTKGPSHNFGVKVPHLDDNGHQLRHPETKKPLMKTIRMANPVELDGTTVTQALYFPDDHPTPELRGAFKGMVTLLEERGYTNVDKLLAECKNFKCPAPPPGSSPLEFYTATPCCCRRLLYEQPDFRNVKSVLEIEMEKMGIQVVFLPKFHCELNPIEQCWGHAKRNYRLKPASSKEADLERNLIDAVDAVPLESMRRFFTRALRFADAYAKGLSGKQAAWAAKKYRGHRVIPDTIFEELTANDVNDE</sequence>
<dbReference type="Gene3D" id="3.30.420.10">
    <property type="entry name" value="Ribonuclease H-like superfamily/Ribonuclease H"/>
    <property type="match status" value="1"/>
</dbReference>
<dbReference type="InterPro" id="IPR036397">
    <property type="entry name" value="RNaseH_sf"/>
</dbReference>
<feature type="region of interest" description="Disordered" evidence="1">
    <location>
        <begin position="31"/>
        <end position="70"/>
    </location>
</feature>
<protein>
    <recommendedName>
        <fullName evidence="4">Tc1-like transposase DDE domain-containing protein</fullName>
    </recommendedName>
</protein>
<proteinExistence type="predicted"/>
<dbReference type="GO" id="GO:0003676">
    <property type="term" value="F:nucleic acid binding"/>
    <property type="evidence" value="ECO:0007669"/>
    <property type="project" value="InterPro"/>
</dbReference>
<dbReference type="PANTHER" id="PTHR35871">
    <property type="entry name" value="EXPRESSED PROTEIN"/>
    <property type="match status" value="1"/>
</dbReference>
<dbReference type="AlphaFoldDB" id="A0A2G8SGW4"/>
<feature type="compositionally biased region" description="Basic and acidic residues" evidence="1">
    <location>
        <begin position="527"/>
        <end position="538"/>
    </location>
</feature>
<dbReference type="OrthoDB" id="6511194at2759"/>
<feature type="region of interest" description="Disordered" evidence="1">
    <location>
        <begin position="502"/>
        <end position="538"/>
    </location>
</feature>
<comment type="caution">
    <text evidence="2">The sequence shown here is derived from an EMBL/GenBank/DDBJ whole genome shotgun (WGS) entry which is preliminary data.</text>
</comment>
<organism evidence="2 3">
    <name type="scientific">Ganoderma sinense ZZ0214-1</name>
    <dbReference type="NCBI Taxonomy" id="1077348"/>
    <lineage>
        <taxon>Eukaryota</taxon>
        <taxon>Fungi</taxon>
        <taxon>Dikarya</taxon>
        <taxon>Basidiomycota</taxon>
        <taxon>Agaricomycotina</taxon>
        <taxon>Agaricomycetes</taxon>
        <taxon>Polyporales</taxon>
        <taxon>Polyporaceae</taxon>
        <taxon>Ganoderma</taxon>
    </lineage>
</organism>
<dbReference type="Proteomes" id="UP000230002">
    <property type="component" value="Unassembled WGS sequence"/>
</dbReference>
<evidence type="ECO:0008006" key="4">
    <source>
        <dbReference type="Google" id="ProtNLM"/>
    </source>
</evidence>
<gene>
    <name evidence="2" type="ORF">GSI_04474</name>
</gene>
<evidence type="ECO:0000256" key="1">
    <source>
        <dbReference type="SAM" id="MobiDB-lite"/>
    </source>
</evidence>
<reference evidence="2 3" key="1">
    <citation type="journal article" date="2015" name="Sci. Rep.">
        <title>Chromosome-level genome map provides insights into diverse defense mechanisms in the medicinal fungus Ganoderma sinense.</title>
        <authorList>
            <person name="Zhu Y."/>
            <person name="Xu J."/>
            <person name="Sun C."/>
            <person name="Zhou S."/>
            <person name="Xu H."/>
            <person name="Nelson D.R."/>
            <person name="Qian J."/>
            <person name="Song J."/>
            <person name="Luo H."/>
            <person name="Xiang L."/>
            <person name="Li Y."/>
            <person name="Xu Z."/>
            <person name="Ji A."/>
            <person name="Wang L."/>
            <person name="Lu S."/>
            <person name="Hayward A."/>
            <person name="Sun W."/>
            <person name="Li X."/>
            <person name="Schwartz D.C."/>
            <person name="Wang Y."/>
            <person name="Chen S."/>
        </authorList>
    </citation>
    <scope>NUCLEOTIDE SEQUENCE [LARGE SCALE GENOMIC DNA]</scope>
    <source>
        <strain evidence="2 3">ZZ0214-1</strain>
    </source>
</reference>
<feature type="region of interest" description="Disordered" evidence="1">
    <location>
        <begin position="137"/>
        <end position="167"/>
    </location>
</feature>
<evidence type="ECO:0000313" key="2">
    <source>
        <dbReference type="EMBL" id="PIL33025.1"/>
    </source>
</evidence>
<accession>A0A2G8SGW4</accession>
<keyword evidence="3" id="KW-1185">Reference proteome</keyword>
<feature type="compositionally biased region" description="Basic and acidic residues" evidence="1">
    <location>
        <begin position="33"/>
        <end position="46"/>
    </location>
</feature>
<name>A0A2G8SGW4_9APHY</name>
<feature type="region of interest" description="Disordered" evidence="1">
    <location>
        <begin position="367"/>
        <end position="391"/>
    </location>
</feature>